<evidence type="ECO:0000313" key="3">
    <source>
        <dbReference type="Proteomes" id="UP000547058"/>
    </source>
</evidence>
<keyword evidence="3" id="KW-1185">Reference proteome</keyword>
<keyword evidence="1" id="KW-0472">Membrane</keyword>
<proteinExistence type="predicted"/>
<keyword evidence="1" id="KW-1133">Transmembrane helix</keyword>
<feature type="transmembrane region" description="Helical" evidence="1">
    <location>
        <begin position="39"/>
        <end position="61"/>
    </location>
</feature>
<feature type="transmembrane region" description="Helical" evidence="1">
    <location>
        <begin position="5"/>
        <end position="27"/>
    </location>
</feature>
<dbReference type="EMBL" id="JACGXS010000001">
    <property type="protein sequence ID" value="MBA8680202.1"/>
    <property type="molecule type" value="Genomic_DNA"/>
</dbReference>
<keyword evidence="1" id="KW-0812">Transmembrane</keyword>
<dbReference type="Proteomes" id="UP000547058">
    <property type="component" value="Unassembled WGS sequence"/>
</dbReference>
<feature type="transmembrane region" description="Helical" evidence="1">
    <location>
        <begin position="202"/>
        <end position="227"/>
    </location>
</feature>
<accession>A0A7W3FJ37</accession>
<protein>
    <recommendedName>
        <fullName evidence="4">Transmembrane protein</fullName>
    </recommendedName>
</protein>
<sequence length="318" mass="35774">MKKILWFWGAFMLFFALPFPCVIYFSTSWPMPLSQRAEPWWALTLLAISLALWLVLLYQFLDKLLLGPVRALQRVRGILVGGVTRSARVEHAGQTGAQVRGFAQWKLRLVFDNLSGSPITDELVVVDTKPEQRRFDIGRTLTVRLSRAPGVVPNLVLEGTRPETDRRALWLRGLLGACATAVVAAAYIAAWRVQNEGMGWTFLSFGHPLLICPLVLCSYLVTLRVLLRLMQGDAKGESLKFRGVRTTASVLDVRQTGTYLNEQPQVEFKLAFDDANGVARQASLRRFWSLIDLANIPRHQLDILYDPEDPAQVQMVSP</sequence>
<evidence type="ECO:0000313" key="2">
    <source>
        <dbReference type="EMBL" id="MBA8680202.1"/>
    </source>
</evidence>
<evidence type="ECO:0008006" key="4">
    <source>
        <dbReference type="Google" id="ProtNLM"/>
    </source>
</evidence>
<comment type="caution">
    <text evidence="2">The sequence shown here is derived from an EMBL/GenBank/DDBJ whole genome shotgun (WGS) entry which is preliminary data.</text>
</comment>
<feature type="transmembrane region" description="Helical" evidence="1">
    <location>
        <begin position="169"/>
        <end position="190"/>
    </location>
</feature>
<gene>
    <name evidence="2" type="ORF">H4O11_00045</name>
</gene>
<evidence type="ECO:0000256" key="1">
    <source>
        <dbReference type="SAM" id="Phobius"/>
    </source>
</evidence>
<name>A0A7W3FJ37_9GAMM</name>
<dbReference type="AlphaFoldDB" id="A0A7W3FJ37"/>
<reference evidence="2 3" key="1">
    <citation type="submission" date="2020-08" db="EMBL/GenBank/DDBJ databases">
        <title>Stenotrophomonas tumulicola JCM 30961.</title>
        <authorList>
            <person name="Deng Y."/>
        </authorList>
    </citation>
    <scope>NUCLEOTIDE SEQUENCE [LARGE SCALE GENOMIC DNA]</scope>
    <source>
        <strain evidence="2 3">JCM 30961</strain>
    </source>
</reference>
<organism evidence="2 3">
    <name type="scientific">Stenotrophomonas tumulicola</name>
    <dbReference type="NCBI Taxonomy" id="1685415"/>
    <lineage>
        <taxon>Bacteria</taxon>
        <taxon>Pseudomonadati</taxon>
        <taxon>Pseudomonadota</taxon>
        <taxon>Gammaproteobacteria</taxon>
        <taxon>Lysobacterales</taxon>
        <taxon>Lysobacteraceae</taxon>
        <taxon>Stenotrophomonas</taxon>
    </lineage>
</organism>
<dbReference type="RefSeq" id="WP_182337387.1">
    <property type="nucleotide sequence ID" value="NZ_JACGXS010000001.1"/>
</dbReference>